<gene>
    <name evidence="10" type="primary">bamA</name>
    <name evidence="10" type="ORF">ENI34_03270</name>
</gene>
<feature type="domain" description="POTRA" evidence="9">
    <location>
        <begin position="166"/>
        <end position="248"/>
    </location>
</feature>
<sequence length="736" mass="84342">MQAKVILLFFLFHYTIADVNVDARWTDPQLILEAAGLKVGGDFNDEDVQEIIHNLARLKLFNFVSVDTSIVGDGIFIKITVEEAPFLKSRPKFIGNKKIKDKKLRERLDLKPGQVITDKTIFDCKRKIIALYKENSFYNTEVRDSMTVDSLNKAELFFLIKEGGEPRIGSIVINGNSAFSDNKIRKLMQNKPKAFLRAGKLDEEKLAEDIVKIREFYKEHGYLDVEVEEPIIEVKDNKFIITINIQENKKYYIGDIGFEGNSVFGTQQLERLLKYKSGEVYNIKKVNETLQKFIEAYADEGYIYLKILPVENVRDTIIDIKYVFEESQPATINRVIITGNYNTRENVIRRELVTIPGDRLRRSNIIRSAREIFNLGFFENVEPSTGTPDDSGNIDLIYHVTEKEGVATVGAGVSYSAQDKLTGYFELSHPNLFGRGQRLYTKFEIGGRLTNYQIGFTEPWLFDTRTSAGADLYYTNRFWDYYTKRDIGIAGRLSFPFYLDYTRFNYTLRTERTQILDISESYQPPSSGYSLYDDTIPKWTVANSFALVRDSRDFIFNPSSGSYLVLKTEIAKKFLFANIDYNRITFEARAYFPIFWKFVLMGRLKAGVVTSIDEVPLYKRFYAGGVGEDGVRGYSDRSLSPTVDGRTVGGDAIFINNIELKMKLSPSVAFLLFYDAGNVFESYKDMNLHKLYRGIGAGIRVEIPMMGVLGFDLGYGLDRERPGFEPHFQINPFGMF</sequence>
<dbReference type="PANTHER" id="PTHR12815">
    <property type="entry name" value="SORTING AND ASSEMBLY MACHINERY SAMM50 PROTEIN FAMILY MEMBER"/>
    <property type="match status" value="1"/>
</dbReference>
<name>A0A9C9JZI8_UNCW3</name>
<dbReference type="NCBIfam" id="TIGR03303">
    <property type="entry name" value="OM_YaeT"/>
    <property type="match status" value="1"/>
</dbReference>
<proteinExistence type="predicted"/>
<comment type="caution">
    <text evidence="10">The sequence shown here is derived from an EMBL/GenBank/DDBJ whole genome shotgun (WGS) entry which is preliminary data.</text>
</comment>
<dbReference type="AlphaFoldDB" id="A0A9C9JZI8"/>
<dbReference type="InterPro" id="IPR010827">
    <property type="entry name" value="BamA/TamA_POTRA"/>
</dbReference>
<keyword evidence="2" id="KW-1134">Transmembrane beta strand</keyword>
<evidence type="ECO:0000256" key="1">
    <source>
        <dbReference type="ARBA" id="ARBA00004370"/>
    </source>
</evidence>
<evidence type="ECO:0000256" key="7">
    <source>
        <dbReference type="ARBA" id="ARBA00023237"/>
    </source>
</evidence>
<comment type="subcellular location">
    <subcellularLocation>
        <location evidence="1">Membrane</location>
    </subcellularLocation>
</comment>
<dbReference type="InterPro" id="IPR000184">
    <property type="entry name" value="Bac_surfAg_D15"/>
</dbReference>
<accession>A0A9C9JZI8</accession>
<dbReference type="PROSITE" id="PS51779">
    <property type="entry name" value="POTRA"/>
    <property type="match status" value="3"/>
</dbReference>
<evidence type="ECO:0000256" key="3">
    <source>
        <dbReference type="ARBA" id="ARBA00022692"/>
    </source>
</evidence>
<dbReference type="InterPro" id="IPR039910">
    <property type="entry name" value="D15-like"/>
</dbReference>
<evidence type="ECO:0000313" key="10">
    <source>
        <dbReference type="EMBL" id="HEC78147.1"/>
    </source>
</evidence>
<evidence type="ECO:0000313" key="11">
    <source>
        <dbReference type="Proteomes" id="UP000885826"/>
    </source>
</evidence>
<evidence type="ECO:0000259" key="9">
    <source>
        <dbReference type="PROSITE" id="PS51779"/>
    </source>
</evidence>
<keyword evidence="7" id="KW-0998">Cell outer membrane</keyword>
<reference evidence="10" key="1">
    <citation type="journal article" date="2020" name="mSystems">
        <title>Genome- and Community-Level Interaction Insights into Carbon Utilization and Element Cycling Functions of Hydrothermarchaeota in Hydrothermal Sediment.</title>
        <authorList>
            <person name="Zhou Z."/>
            <person name="Liu Y."/>
            <person name="Xu W."/>
            <person name="Pan J."/>
            <person name="Luo Z.H."/>
            <person name="Li M."/>
        </authorList>
    </citation>
    <scope>NUCLEOTIDE SEQUENCE</scope>
    <source>
        <strain evidence="10">HyVt-388</strain>
    </source>
</reference>
<dbReference type="InterPro" id="IPR023707">
    <property type="entry name" value="OM_assembly_BamA"/>
</dbReference>
<dbReference type="GO" id="GO:0009279">
    <property type="term" value="C:cell outer membrane"/>
    <property type="evidence" value="ECO:0007669"/>
    <property type="project" value="UniProtKB-UniRule"/>
</dbReference>
<evidence type="ECO:0000256" key="6">
    <source>
        <dbReference type="ARBA" id="ARBA00023136"/>
    </source>
</evidence>
<dbReference type="Gene3D" id="2.40.160.50">
    <property type="entry name" value="membrane protein fhac: a member of the omp85/tpsb transporter family"/>
    <property type="match status" value="1"/>
</dbReference>
<dbReference type="PIRSF" id="PIRSF006076">
    <property type="entry name" value="OM_assembly_OMP85"/>
    <property type="match status" value="1"/>
</dbReference>
<evidence type="ECO:0000256" key="4">
    <source>
        <dbReference type="ARBA" id="ARBA00022729"/>
    </source>
</evidence>
<dbReference type="EMBL" id="DRIG01000035">
    <property type="protein sequence ID" value="HEC78147.1"/>
    <property type="molecule type" value="Genomic_DNA"/>
</dbReference>
<dbReference type="Gene3D" id="3.10.20.310">
    <property type="entry name" value="membrane protein fhac"/>
    <property type="match status" value="5"/>
</dbReference>
<keyword evidence="6" id="KW-0472">Membrane</keyword>
<feature type="domain" description="POTRA" evidence="9">
    <location>
        <begin position="251"/>
        <end position="327"/>
    </location>
</feature>
<dbReference type="GO" id="GO:0071709">
    <property type="term" value="P:membrane assembly"/>
    <property type="evidence" value="ECO:0007669"/>
    <property type="project" value="InterPro"/>
</dbReference>
<evidence type="ECO:0000256" key="8">
    <source>
        <dbReference type="NCBIfam" id="TIGR03303"/>
    </source>
</evidence>
<dbReference type="Pfam" id="PF01103">
    <property type="entry name" value="Omp85"/>
    <property type="match status" value="1"/>
</dbReference>
<protein>
    <recommendedName>
        <fullName evidence="8">Outer membrane protein assembly factor BamA</fullName>
    </recommendedName>
</protein>
<dbReference type="Proteomes" id="UP000885826">
    <property type="component" value="Unassembled WGS sequence"/>
</dbReference>
<dbReference type="PANTHER" id="PTHR12815:SF47">
    <property type="entry name" value="TRANSLOCATION AND ASSEMBLY MODULE SUBUNIT TAMA"/>
    <property type="match status" value="1"/>
</dbReference>
<keyword evidence="3" id="KW-0812">Transmembrane</keyword>
<dbReference type="Pfam" id="PF07244">
    <property type="entry name" value="POTRA"/>
    <property type="match status" value="4"/>
</dbReference>
<evidence type="ECO:0000256" key="5">
    <source>
        <dbReference type="ARBA" id="ARBA00022737"/>
    </source>
</evidence>
<evidence type="ECO:0000256" key="2">
    <source>
        <dbReference type="ARBA" id="ARBA00022452"/>
    </source>
</evidence>
<organism evidence="10 11">
    <name type="scientific">candidate division WOR-3 bacterium</name>
    <dbReference type="NCBI Taxonomy" id="2052148"/>
    <lineage>
        <taxon>Bacteria</taxon>
        <taxon>Bacteria division WOR-3</taxon>
    </lineage>
</organism>
<dbReference type="InterPro" id="IPR034746">
    <property type="entry name" value="POTRA"/>
</dbReference>
<feature type="domain" description="POTRA" evidence="9">
    <location>
        <begin position="330"/>
        <end position="403"/>
    </location>
</feature>
<keyword evidence="4" id="KW-0732">Signal</keyword>
<keyword evidence="5" id="KW-0677">Repeat</keyword>